<dbReference type="EMBL" id="MT143877">
    <property type="protein sequence ID" value="QJB04254.1"/>
    <property type="molecule type" value="Genomic_DNA"/>
</dbReference>
<sequence length="185" mass="21579">MQNAVEYTEGKVSPATIELLIRERDNGKTLRELGLKYNRSYQRIGYVLNKHDGSLDGLLPELKVAANLGYPVAWLAQLRKEGLIKPRKLGFWLYSEEQVRQIPSLIASTRKCEQCGKPRQKGSNRFCIECREYRKRNWYNRQSPEGKAAHKKHCMAWREANPEKWKAIHSRAHRKYEVKLKGLGK</sequence>
<proteinExistence type="predicted"/>
<reference evidence="1" key="1">
    <citation type="submission" date="2020-03" db="EMBL/GenBank/DDBJ databases">
        <title>The deep terrestrial virosphere.</title>
        <authorList>
            <person name="Holmfeldt K."/>
            <person name="Nilsson E."/>
            <person name="Simone D."/>
            <person name="Lopez-Fernandez M."/>
            <person name="Wu X."/>
            <person name="de Brujin I."/>
            <person name="Lundin D."/>
            <person name="Andersson A."/>
            <person name="Bertilsson S."/>
            <person name="Dopson M."/>
        </authorList>
    </citation>
    <scope>NUCLEOTIDE SEQUENCE</scope>
    <source>
        <strain evidence="1">MM171A00648</strain>
        <strain evidence="2">MM171B00403</strain>
    </source>
</reference>
<protein>
    <submittedName>
        <fullName evidence="1">Uncharacterized protein</fullName>
    </submittedName>
</protein>
<dbReference type="EMBL" id="MT143686">
    <property type="protein sequence ID" value="QJB00244.1"/>
    <property type="molecule type" value="Genomic_DNA"/>
</dbReference>
<gene>
    <name evidence="1" type="ORF">MM171A00648_0004</name>
    <name evidence="2" type="ORF">MM171B00403_0020</name>
</gene>
<accession>A0A6M3LZF4</accession>
<dbReference type="AlphaFoldDB" id="A0A6M3LZF4"/>
<organism evidence="1">
    <name type="scientific">viral metagenome</name>
    <dbReference type="NCBI Taxonomy" id="1070528"/>
    <lineage>
        <taxon>unclassified sequences</taxon>
        <taxon>metagenomes</taxon>
        <taxon>organismal metagenomes</taxon>
    </lineage>
</organism>
<evidence type="ECO:0000313" key="1">
    <source>
        <dbReference type="EMBL" id="QJB00244.1"/>
    </source>
</evidence>
<name>A0A6M3LZF4_9ZZZZ</name>
<evidence type="ECO:0000313" key="2">
    <source>
        <dbReference type="EMBL" id="QJB04254.1"/>
    </source>
</evidence>